<dbReference type="InterPro" id="IPR012349">
    <property type="entry name" value="Split_barrel_FMN-bd"/>
</dbReference>
<reference evidence="6 7" key="1">
    <citation type="submission" date="2019-08" db="EMBL/GenBank/DDBJ databases">
        <authorList>
            <person name="Wang G."/>
            <person name="Xu Z."/>
        </authorList>
    </citation>
    <scope>NUCLEOTIDE SEQUENCE [LARGE SCALE GENOMIC DNA]</scope>
    <source>
        <strain evidence="6 7">ZX</strain>
    </source>
</reference>
<dbReference type="Pfam" id="PF01613">
    <property type="entry name" value="Flavin_Reduct"/>
    <property type="match status" value="1"/>
</dbReference>
<evidence type="ECO:0000259" key="5">
    <source>
        <dbReference type="SMART" id="SM00903"/>
    </source>
</evidence>
<organism evidence="6 7">
    <name type="scientific">Sphingomonas montanisoli</name>
    <dbReference type="NCBI Taxonomy" id="2606412"/>
    <lineage>
        <taxon>Bacteria</taxon>
        <taxon>Pseudomonadati</taxon>
        <taxon>Pseudomonadota</taxon>
        <taxon>Alphaproteobacteria</taxon>
        <taxon>Sphingomonadales</taxon>
        <taxon>Sphingomonadaceae</taxon>
        <taxon>Sphingomonas</taxon>
    </lineage>
</organism>
<dbReference type="Gene3D" id="2.30.110.10">
    <property type="entry name" value="Electron Transport, Fmn-binding Protein, Chain A"/>
    <property type="match status" value="1"/>
</dbReference>
<evidence type="ECO:0000313" key="7">
    <source>
        <dbReference type="Proteomes" id="UP000322077"/>
    </source>
</evidence>
<dbReference type="PANTHER" id="PTHR33798">
    <property type="entry name" value="FLAVOPROTEIN OXYGENASE"/>
    <property type="match status" value="1"/>
</dbReference>
<proteinExistence type="inferred from homology"/>
<dbReference type="PANTHER" id="PTHR33798:SF5">
    <property type="entry name" value="FLAVIN REDUCTASE LIKE DOMAIN-CONTAINING PROTEIN"/>
    <property type="match status" value="1"/>
</dbReference>
<evidence type="ECO:0000256" key="2">
    <source>
        <dbReference type="ARBA" id="ARBA00022630"/>
    </source>
</evidence>
<name>A0A5D9C116_9SPHN</name>
<comment type="caution">
    <text evidence="6">The sequence shown here is derived from an EMBL/GenBank/DDBJ whole genome shotgun (WGS) entry which is preliminary data.</text>
</comment>
<feature type="domain" description="Flavin reductase like" evidence="5">
    <location>
        <begin position="19"/>
        <end position="165"/>
    </location>
</feature>
<dbReference type="AlphaFoldDB" id="A0A5D9C116"/>
<comment type="similarity">
    <text evidence="4">Belongs to the flavoredoxin family.</text>
</comment>
<dbReference type="InterPro" id="IPR002563">
    <property type="entry name" value="Flavin_Rdtase-like_dom"/>
</dbReference>
<evidence type="ECO:0000313" key="6">
    <source>
        <dbReference type="EMBL" id="TZG24982.1"/>
    </source>
</evidence>
<dbReference type="GO" id="GO:0016646">
    <property type="term" value="F:oxidoreductase activity, acting on the CH-NH group of donors, NAD or NADP as acceptor"/>
    <property type="evidence" value="ECO:0007669"/>
    <property type="project" value="UniProtKB-ARBA"/>
</dbReference>
<accession>A0A5D9C116</accession>
<gene>
    <name evidence="6" type="ORF">FYJ91_17085</name>
</gene>
<keyword evidence="2" id="KW-0285">Flavoprotein</keyword>
<evidence type="ECO:0000256" key="3">
    <source>
        <dbReference type="ARBA" id="ARBA00022643"/>
    </source>
</evidence>
<keyword evidence="3" id="KW-0288">FMN</keyword>
<keyword evidence="7" id="KW-1185">Reference proteome</keyword>
<dbReference type="Proteomes" id="UP000322077">
    <property type="component" value="Unassembled WGS sequence"/>
</dbReference>
<sequence length="209" mass="22813">MQIDMAATPFGARYNIMNSTVTPRPIAWTVTLDEEGKPNAAPHSFFNALGSDPAMVVLGLMKIKGQDKDTAAYIRARPDFVIALVAEHDAEAMNKTATDSPRGVDELAMFGIGTAPASVVAPPLIASAPVNFECRVRDMLDYPGQTVVIAEILVAHIKDEFILNAERMHLDTPAMQLIARTHGAGWYERGTDLFQMNRPSYAQLIEDAK</sequence>
<dbReference type="EMBL" id="VTOU01000004">
    <property type="protein sequence ID" value="TZG24982.1"/>
    <property type="molecule type" value="Genomic_DNA"/>
</dbReference>
<dbReference type="SMART" id="SM00903">
    <property type="entry name" value="Flavin_Reduct"/>
    <property type="match status" value="1"/>
</dbReference>
<dbReference type="GO" id="GO:0010181">
    <property type="term" value="F:FMN binding"/>
    <property type="evidence" value="ECO:0007669"/>
    <property type="project" value="InterPro"/>
</dbReference>
<dbReference type="RefSeq" id="WP_149523523.1">
    <property type="nucleotide sequence ID" value="NZ_VTOU01000004.1"/>
</dbReference>
<protein>
    <submittedName>
        <fullName evidence="6">Flavin reductase family protein</fullName>
    </submittedName>
</protein>
<comment type="cofactor">
    <cofactor evidence="1">
        <name>FMN</name>
        <dbReference type="ChEBI" id="CHEBI:58210"/>
    </cofactor>
</comment>
<dbReference type="SUPFAM" id="SSF50475">
    <property type="entry name" value="FMN-binding split barrel"/>
    <property type="match status" value="1"/>
</dbReference>
<evidence type="ECO:0000256" key="4">
    <source>
        <dbReference type="ARBA" id="ARBA00038054"/>
    </source>
</evidence>
<evidence type="ECO:0000256" key="1">
    <source>
        <dbReference type="ARBA" id="ARBA00001917"/>
    </source>
</evidence>